<dbReference type="EMBL" id="CACTIH010009066">
    <property type="protein sequence ID" value="CAA3022249.1"/>
    <property type="molecule type" value="Genomic_DNA"/>
</dbReference>
<comment type="subcellular location">
    <subcellularLocation>
        <location evidence="8">Plastid</location>
        <location evidence="8">Chloroplast</location>
    </subcellularLocation>
</comment>
<comment type="similarity">
    <text evidence="2 8">Belongs to the class-II DAHP synthase family.</text>
</comment>
<dbReference type="PANTHER" id="PTHR21337:SF24">
    <property type="entry name" value="PHOSPHO-2-DEHYDRO-3-DEOXYHEPTONATE ALDOLASE 1, CHLOROPLASTIC"/>
    <property type="match status" value="1"/>
</dbReference>
<dbReference type="SUPFAM" id="SSF51569">
    <property type="entry name" value="Aldolase"/>
    <property type="match status" value="1"/>
</dbReference>
<dbReference type="GO" id="GO:0008652">
    <property type="term" value="P:amino acid biosynthetic process"/>
    <property type="evidence" value="ECO:0007669"/>
    <property type="project" value="UniProtKB-KW"/>
</dbReference>
<dbReference type="EC" id="2.5.1.54" evidence="8"/>
<dbReference type="Proteomes" id="UP000594638">
    <property type="component" value="Unassembled WGS sequence"/>
</dbReference>
<dbReference type="GO" id="GO:0009073">
    <property type="term" value="P:aromatic amino acid family biosynthetic process"/>
    <property type="evidence" value="ECO:0007669"/>
    <property type="project" value="UniProtKB-KW"/>
</dbReference>
<proteinExistence type="inferred from homology"/>
<dbReference type="Pfam" id="PF01474">
    <property type="entry name" value="DAHP_synth_2"/>
    <property type="match status" value="1"/>
</dbReference>
<evidence type="ECO:0000313" key="9">
    <source>
        <dbReference type="EMBL" id="CAA3022249.1"/>
    </source>
</evidence>
<feature type="binding site" evidence="7">
    <location>
        <position position="86"/>
    </location>
    <ligand>
        <name>phosphoenolpyruvate</name>
        <dbReference type="ChEBI" id="CHEBI:58702"/>
    </ligand>
</feature>
<evidence type="ECO:0000256" key="7">
    <source>
        <dbReference type="PIRSR" id="PIRSR602480-1"/>
    </source>
</evidence>
<keyword evidence="10" id="KW-1185">Reference proteome</keyword>
<dbReference type="GO" id="GO:0003849">
    <property type="term" value="F:3-deoxy-7-phosphoheptulonate synthase activity"/>
    <property type="evidence" value="ECO:0007669"/>
    <property type="project" value="UniProtKB-EC"/>
</dbReference>
<comment type="catalytic activity">
    <reaction evidence="6 8">
        <text>D-erythrose 4-phosphate + phosphoenolpyruvate + H2O = 7-phospho-2-dehydro-3-deoxy-D-arabino-heptonate + phosphate</text>
        <dbReference type="Rhea" id="RHEA:14717"/>
        <dbReference type="ChEBI" id="CHEBI:15377"/>
        <dbReference type="ChEBI" id="CHEBI:16897"/>
        <dbReference type="ChEBI" id="CHEBI:43474"/>
        <dbReference type="ChEBI" id="CHEBI:58394"/>
        <dbReference type="ChEBI" id="CHEBI:58702"/>
        <dbReference type="EC" id="2.5.1.54"/>
    </reaction>
</comment>
<dbReference type="InterPro" id="IPR013785">
    <property type="entry name" value="Aldolase_TIM"/>
</dbReference>
<dbReference type="AlphaFoldDB" id="A0A8S0UYQ2"/>
<name>A0A8S0UYQ2_OLEEU</name>
<dbReference type="Gramene" id="OE9A053013T1">
    <property type="protein sequence ID" value="OE9A053013C1"/>
    <property type="gene ID" value="OE9A053013"/>
</dbReference>
<protein>
    <recommendedName>
        <fullName evidence="8">Phospho-2-dehydro-3-deoxyheptonate aldolase</fullName>
        <ecNumber evidence="8">2.5.1.54</ecNumber>
    </recommendedName>
</protein>
<accession>A0A8S0UYQ2</accession>
<keyword evidence="8" id="KW-0150">Chloroplast</keyword>
<comment type="pathway">
    <text evidence="1 8">Metabolic intermediate biosynthesis; chorismate biosynthesis; chorismate from D-erythrose 4-phosphate and phosphoenolpyruvate: step 1/7.</text>
</comment>
<evidence type="ECO:0000256" key="4">
    <source>
        <dbReference type="ARBA" id="ARBA00022679"/>
    </source>
</evidence>
<feature type="binding site" evidence="7">
    <location>
        <position position="264"/>
    </location>
    <ligand>
        <name>phosphoenolpyruvate</name>
        <dbReference type="ChEBI" id="CHEBI:58702"/>
    </ligand>
</feature>
<sequence>MHAAEPAKTPIVATKKPAVSPLSSDSKWALESWKTKKVLQLPEYPDAAELESVLKTLEAYPPLVFAGEMSVVLTFGGQMPVVKVGRMAGQFAKPRSEPFEEKDGVKLPSYKGDNINGDAFNEKSIPRLHRPSTFSEPLLLEAFSQGLSDHLRFFVIGIFIRYQELAHSVDEALGFMETAALTIDHPVMSTTEFWTSHECLLLPYVQLLTRKDSTSGLHYGCSAHMLWVGKRTRQLDEMDPNELVNLIEILNPINRPGRITIIVRMCAESIRVKLPHLIRPVCRAGQIVTWAEVRAFFNVHEQEGSYTLVEYIRK</sequence>
<keyword evidence="8" id="KW-0934">Plastid</keyword>
<keyword evidence="5 8" id="KW-0057">Aromatic amino acid biosynthesis</keyword>
<reference evidence="9 10" key="1">
    <citation type="submission" date="2019-12" db="EMBL/GenBank/DDBJ databases">
        <authorList>
            <person name="Alioto T."/>
            <person name="Alioto T."/>
            <person name="Gomez Garrido J."/>
        </authorList>
    </citation>
    <scope>NUCLEOTIDE SEQUENCE [LARGE SCALE GENOMIC DNA]</scope>
</reference>
<evidence type="ECO:0000256" key="8">
    <source>
        <dbReference type="RuleBase" id="RU363071"/>
    </source>
</evidence>
<keyword evidence="8" id="KW-0809">Transit peptide</keyword>
<keyword evidence="3 8" id="KW-0028">Amino-acid biosynthesis</keyword>
<organism evidence="9 10">
    <name type="scientific">Olea europaea subsp. europaea</name>
    <dbReference type="NCBI Taxonomy" id="158383"/>
    <lineage>
        <taxon>Eukaryota</taxon>
        <taxon>Viridiplantae</taxon>
        <taxon>Streptophyta</taxon>
        <taxon>Embryophyta</taxon>
        <taxon>Tracheophyta</taxon>
        <taxon>Spermatophyta</taxon>
        <taxon>Magnoliopsida</taxon>
        <taxon>eudicotyledons</taxon>
        <taxon>Gunneridae</taxon>
        <taxon>Pentapetalae</taxon>
        <taxon>asterids</taxon>
        <taxon>lamiids</taxon>
        <taxon>Lamiales</taxon>
        <taxon>Oleaceae</taxon>
        <taxon>Oleeae</taxon>
        <taxon>Olea</taxon>
    </lineage>
</organism>
<dbReference type="OrthoDB" id="2338at2759"/>
<evidence type="ECO:0000313" key="10">
    <source>
        <dbReference type="Proteomes" id="UP000594638"/>
    </source>
</evidence>
<keyword evidence="4 8" id="KW-0808">Transferase</keyword>
<dbReference type="Gene3D" id="3.20.20.70">
    <property type="entry name" value="Aldolase class I"/>
    <property type="match status" value="1"/>
</dbReference>
<gene>
    <name evidence="9" type="ORF">OLEA9_A053013</name>
</gene>
<dbReference type="PANTHER" id="PTHR21337">
    <property type="entry name" value="PHOSPHO-2-DEHYDRO-3-DEOXYHEPTONATE ALDOLASE 1, 2"/>
    <property type="match status" value="1"/>
</dbReference>
<evidence type="ECO:0000256" key="6">
    <source>
        <dbReference type="ARBA" id="ARBA00047508"/>
    </source>
</evidence>
<dbReference type="GO" id="GO:0009507">
    <property type="term" value="C:chloroplast"/>
    <property type="evidence" value="ECO:0007669"/>
    <property type="project" value="UniProtKB-SubCell"/>
</dbReference>
<evidence type="ECO:0000256" key="2">
    <source>
        <dbReference type="ARBA" id="ARBA00008911"/>
    </source>
</evidence>
<comment type="caution">
    <text evidence="9">The sequence shown here is derived from an EMBL/GenBank/DDBJ whole genome shotgun (WGS) entry which is preliminary data.</text>
</comment>
<dbReference type="InterPro" id="IPR002480">
    <property type="entry name" value="DAHP_synth_2"/>
</dbReference>
<evidence type="ECO:0000256" key="1">
    <source>
        <dbReference type="ARBA" id="ARBA00004688"/>
    </source>
</evidence>
<evidence type="ECO:0000256" key="3">
    <source>
        <dbReference type="ARBA" id="ARBA00022605"/>
    </source>
</evidence>
<evidence type="ECO:0000256" key="5">
    <source>
        <dbReference type="ARBA" id="ARBA00023141"/>
    </source>
</evidence>